<feature type="chain" id="PRO_5046659301" description="Membrane receptor RagA" evidence="1">
    <location>
        <begin position="23"/>
        <end position="213"/>
    </location>
</feature>
<protein>
    <recommendedName>
        <fullName evidence="4">Membrane receptor RagA</fullName>
    </recommendedName>
</protein>
<keyword evidence="1" id="KW-0732">Signal</keyword>
<proteinExistence type="predicted"/>
<keyword evidence="3" id="KW-1185">Reference proteome</keyword>
<dbReference type="InterPro" id="IPR008969">
    <property type="entry name" value="CarboxyPept-like_regulatory"/>
</dbReference>
<comment type="caution">
    <text evidence="2">The sequence shown here is derived from an EMBL/GenBank/DDBJ whole genome shotgun (WGS) entry which is preliminary data.</text>
</comment>
<sequence length="213" mass="24056">MIQMKHLIATFFLLSLPFLGWSQNSDESAKEVIQFTGVVLDQDSIGVPGVHIYTPIYGRGTSTNSYGFFSMPALEGDSLIISAVGFKKSRYIIPAIDGQTLKVIFRLEPDTTVLNEVQVYNLPPTADAFKKAILAMQLPSQYDNINRNLDPAVLKEMYMTLPADGSMNHRWFVQQQAFYEQRRNSVPVNPLLNPMAWVELFKSIKRGDFKNSN</sequence>
<dbReference type="Pfam" id="PF13715">
    <property type="entry name" value="CarbopepD_reg_2"/>
    <property type="match status" value="1"/>
</dbReference>
<dbReference type="SUPFAM" id="SSF49464">
    <property type="entry name" value="Carboxypeptidase regulatory domain-like"/>
    <property type="match status" value="1"/>
</dbReference>
<feature type="signal peptide" evidence="1">
    <location>
        <begin position="1"/>
        <end position="22"/>
    </location>
</feature>
<evidence type="ECO:0000313" key="3">
    <source>
        <dbReference type="Proteomes" id="UP000636010"/>
    </source>
</evidence>
<organism evidence="2 3">
    <name type="scientific">Marivirga lumbricoides</name>
    <dbReference type="NCBI Taxonomy" id="1046115"/>
    <lineage>
        <taxon>Bacteria</taxon>
        <taxon>Pseudomonadati</taxon>
        <taxon>Bacteroidota</taxon>
        <taxon>Cytophagia</taxon>
        <taxon>Cytophagales</taxon>
        <taxon>Marivirgaceae</taxon>
        <taxon>Marivirga</taxon>
    </lineage>
</organism>
<evidence type="ECO:0000256" key="1">
    <source>
        <dbReference type="SAM" id="SignalP"/>
    </source>
</evidence>
<accession>A0ABQ1LNF0</accession>
<dbReference type="Proteomes" id="UP000636010">
    <property type="component" value="Unassembled WGS sequence"/>
</dbReference>
<evidence type="ECO:0008006" key="4">
    <source>
        <dbReference type="Google" id="ProtNLM"/>
    </source>
</evidence>
<name>A0ABQ1LNF0_9BACT</name>
<reference evidence="3" key="1">
    <citation type="journal article" date="2019" name="Int. J. Syst. Evol. Microbiol.">
        <title>The Global Catalogue of Microorganisms (GCM) 10K type strain sequencing project: providing services to taxonomists for standard genome sequencing and annotation.</title>
        <authorList>
            <consortium name="The Broad Institute Genomics Platform"/>
            <consortium name="The Broad Institute Genome Sequencing Center for Infectious Disease"/>
            <person name="Wu L."/>
            <person name="Ma J."/>
        </authorList>
    </citation>
    <scope>NUCLEOTIDE SEQUENCE [LARGE SCALE GENOMIC DNA]</scope>
    <source>
        <strain evidence="3">CGMCC 1.10832</strain>
    </source>
</reference>
<evidence type="ECO:0000313" key="2">
    <source>
        <dbReference type="EMBL" id="GGC27211.1"/>
    </source>
</evidence>
<dbReference type="EMBL" id="BMEC01000003">
    <property type="protein sequence ID" value="GGC27211.1"/>
    <property type="molecule type" value="Genomic_DNA"/>
</dbReference>
<gene>
    <name evidence="2" type="ORF">GCM10011506_10810</name>
</gene>